<organism evidence="1 2">
    <name type="scientific">Dorcoceras hygrometricum</name>
    <dbReference type="NCBI Taxonomy" id="472368"/>
    <lineage>
        <taxon>Eukaryota</taxon>
        <taxon>Viridiplantae</taxon>
        <taxon>Streptophyta</taxon>
        <taxon>Embryophyta</taxon>
        <taxon>Tracheophyta</taxon>
        <taxon>Spermatophyta</taxon>
        <taxon>Magnoliopsida</taxon>
        <taxon>eudicotyledons</taxon>
        <taxon>Gunneridae</taxon>
        <taxon>Pentapetalae</taxon>
        <taxon>asterids</taxon>
        <taxon>lamiids</taxon>
        <taxon>Lamiales</taxon>
        <taxon>Gesneriaceae</taxon>
        <taxon>Didymocarpoideae</taxon>
        <taxon>Trichosporeae</taxon>
        <taxon>Loxocarpinae</taxon>
        <taxon>Dorcoceras</taxon>
    </lineage>
</organism>
<evidence type="ECO:0000313" key="2">
    <source>
        <dbReference type="Proteomes" id="UP000250235"/>
    </source>
</evidence>
<dbReference type="Proteomes" id="UP000250235">
    <property type="component" value="Unassembled WGS sequence"/>
</dbReference>
<name>A0A2Z7A813_9LAMI</name>
<dbReference type="EMBL" id="KV018037">
    <property type="protein sequence ID" value="KZV17858.1"/>
    <property type="molecule type" value="Genomic_DNA"/>
</dbReference>
<evidence type="ECO:0000313" key="1">
    <source>
        <dbReference type="EMBL" id="KZV17858.1"/>
    </source>
</evidence>
<keyword evidence="2" id="KW-1185">Reference proteome</keyword>
<gene>
    <name evidence="1" type="ORF">F511_44936</name>
</gene>
<reference evidence="1 2" key="1">
    <citation type="journal article" date="2015" name="Proc. Natl. Acad. Sci. U.S.A.">
        <title>The resurrection genome of Boea hygrometrica: A blueprint for survival of dehydration.</title>
        <authorList>
            <person name="Xiao L."/>
            <person name="Yang G."/>
            <person name="Zhang L."/>
            <person name="Yang X."/>
            <person name="Zhao S."/>
            <person name="Ji Z."/>
            <person name="Zhou Q."/>
            <person name="Hu M."/>
            <person name="Wang Y."/>
            <person name="Chen M."/>
            <person name="Xu Y."/>
            <person name="Jin H."/>
            <person name="Xiao X."/>
            <person name="Hu G."/>
            <person name="Bao F."/>
            <person name="Hu Y."/>
            <person name="Wan P."/>
            <person name="Li L."/>
            <person name="Deng X."/>
            <person name="Kuang T."/>
            <person name="Xiang C."/>
            <person name="Zhu J.K."/>
            <person name="Oliver M.J."/>
            <person name="He Y."/>
        </authorList>
    </citation>
    <scope>NUCLEOTIDE SEQUENCE [LARGE SCALE GENOMIC DNA]</scope>
    <source>
        <strain evidence="2">cv. XS01</strain>
    </source>
</reference>
<dbReference type="AlphaFoldDB" id="A0A2Z7A813"/>
<sequence>MLTNTCRFLDHPLNCAPAASSKLTKRNYCQQIPSSSATTDLNSTSYELQYR</sequence>
<accession>A0A2Z7A813</accession>
<protein>
    <submittedName>
        <fullName evidence="1">Uncharacterized protein</fullName>
    </submittedName>
</protein>
<proteinExistence type="predicted"/>